<evidence type="ECO:0000259" key="5">
    <source>
        <dbReference type="PROSITE" id="PS50076"/>
    </source>
</evidence>
<evidence type="ECO:0000256" key="3">
    <source>
        <dbReference type="ARBA" id="ARBA00023186"/>
    </source>
</evidence>
<dbReference type="OMA" id="THRANVG"/>
<dbReference type="InterPro" id="IPR001623">
    <property type="entry name" value="DnaJ_domain"/>
</dbReference>
<dbReference type="SUPFAM" id="SSF53067">
    <property type="entry name" value="Actin-like ATPase domain"/>
    <property type="match status" value="1"/>
</dbReference>
<name>A0A1Q9CKT7_SYMMI</name>
<dbReference type="Gene3D" id="3.30.30.30">
    <property type="match status" value="1"/>
</dbReference>
<evidence type="ECO:0000313" key="6">
    <source>
        <dbReference type="EMBL" id="OLP83548.1"/>
    </source>
</evidence>
<proteinExistence type="predicted"/>
<dbReference type="CDD" id="cd06257">
    <property type="entry name" value="DnaJ"/>
    <property type="match status" value="1"/>
</dbReference>
<evidence type="ECO:0000256" key="1">
    <source>
        <dbReference type="ARBA" id="ARBA00022741"/>
    </source>
</evidence>
<dbReference type="AlphaFoldDB" id="A0A1Q9CKT7"/>
<dbReference type="SUPFAM" id="SSF46565">
    <property type="entry name" value="Chaperone J-domain"/>
    <property type="match status" value="1"/>
</dbReference>
<evidence type="ECO:0000313" key="7">
    <source>
        <dbReference type="Proteomes" id="UP000186817"/>
    </source>
</evidence>
<dbReference type="Pfam" id="PF00012">
    <property type="entry name" value="HSP70"/>
    <property type="match status" value="1"/>
</dbReference>
<feature type="compositionally biased region" description="Basic and acidic residues" evidence="4">
    <location>
        <begin position="90"/>
        <end position="100"/>
    </location>
</feature>
<dbReference type="PANTHER" id="PTHR45639">
    <property type="entry name" value="HSC70CB, ISOFORM G-RELATED"/>
    <property type="match status" value="1"/>
</dbReference>
<dbReference type="Gene3D" id="1.10.287.110">
    <property type="entry name" value="DnaJ domain"/>
    <property type="match status" value="1"/>
</dbReference>
<keyword evidence="7" id="KW-1185">Reference proteome</keyword>
<dbReference type="SMART" id="SM00271">
    <property type="entry name" value="DnaJ"/>
    <property type="match status" value="1"/>
</dbReference>
<dbReference type="Gene3D" id="3.30.420.40">
    <property type="match status" value="2"/>
</dbReference>
<dbReference type="InterPro" id="IPR043129">
    <property type="entry name" value="ATPase_NBD"/>
</dbReference>
<sequence>MGHLAGNLLVLGDDSAPAAAVHWSLFNPMASPMELANLYTALGVSVSAGEADIRSAYRRRALATHPDKGGSAEAFRLVVKAFETLADPRRRAAHDRELERATSAPESKTEAPGHAPQPKKRCRQQGPKESKASEVKPKRRCEAPTGDPSAGSPPPEGIPKLAKELLGLSLTVIRSRLKKLVLEVVRELLTFLEGTGLQAAPEFGEDEEENYASASEDDPENVLPLCDDECPDLLCEADLQSKPKLQPDCRGPGRSGVRGVTLHHGRGYNTTHRANVGFKGILVTSQYCSNLDAIIDFHISLVQMRHRFFKECESGKPFDQALDLATEQLHREREGADSPRMKLSFVCGRVTGGRKLSLDEMKLVWPAYQEALAMRREEKLLRKHQRAQKRAARKQERRESQHKAKVQALRTALQTELEMRSRRLLEKQTQQAFGVKTLPQGIVLASLPGVPQLNTCLCAQLQLKDGSLCQGPLRASLVLAKRDMKELSAIREARGDDAVKEEASRRDADVMTSFFMTGRLAQIMSVDLGHEFFKVALMRQGVPLEIVLNSHSKRKTSTAVSYFEASRVFGDDALAHVGKAPTKVPLFFHNTLGQNFTSEADVQAGGAWWKEFGLSELFYKYDLGYDEERGVPTFKLGDMVAEGEEVLASIFSFAKKMSEDSADGKSVRDLVVTVPNDASLRQRQAIVSAGEIAGCRVLTLVHETSAFAVQRAVDVTPEKGASEVHLFYNLGSRKAEATLVRFESRSAGMVLHPEILG</sequence>
<keyword evidence="1" id="KW-0547">Nucleotide-binding</keyword>
<dbReference type="InterPro" id="IPR036869">
    <property type="entry name" value="J_dom_sf"/>
</dbReference>
<evidence type="ECO:0000256" key="2">
    <source>
        <dbReference type="ARBA" id="ARBA00022840"/>
    </source>
</evidence>
<feature type="non-terminal residue" evidence="6">
    <location>
        <position position="757"/>
    </location>
</feature>
<keyword evidence="3" id="KW-0143">Chaperone</keyword>
<evidence type="ECO:0000256" key="4">
    <source>
        <dbReference type="SAM" id="MobiDB-lite"/>
    </source>
</evidence>
<keyword evidence="2" id="KW-0067">ATP-binding</keyword>
<accession>A0A1Q9CKT7</accession>
<dbReference type="GO" id="GO:0140662">
    <property type="term" value="F:ATP-dependent protein folding chaperone"/>
    <property type="evidence" value="ECO:0007669"/>
    <property type="project" value="InterPro"/>
</dbReference>
<protein>
    <submittedName>
        <fullName evidence="6">Hypoxia up-regulated protein 1</fullName>
    </submittedName>
</protein>
<feature type="compositionally biased region" description="Basic residues" evidence="4">
    <location>
        <begin position="383"/>
        <end position="392"/>
    </location>
</feature>
<dbReference type="PROSITE" id="PS50076">
    <property type="entry name" value="DNAJ_2"/>
    <property type="match status" value="1"/>
</dbReference>
<dbReference type="InterPro" id="IPR013126">
    <property type="entry name" value="Hsp_70_fam"/>
</dbReference>
<organism evidence="6 7">
    <name type="scientific">Symbiodinium microadriaticum</name>
    <name type="common">Dinoflagellate</name>
    <name type="synonym">Zooxanthella microadriatica</name>
    <dbReference type="NCBI Taxonomy" id="2951"/>
    <lineage>
        <taxon>Eukaryota</taxon>
        <taxon>Sar</taxon>
        <taxon>Alveolata</taxon>
        <taxon>Dinophyceae</taxon>
        <taxon>Suessiales</taxon>
        <taxon>Symbiodiniaceae</taxon>
        <taxon>Symbiodinium</taxon>
    </lineage>
</organism>
<dbReference type="GO" id="GO:0005524">
    <property type="term" value="F:ATP binding"/>
    <property type="evidence" value="ECO:0007669"/>
    <property type="project" value="UniProtKB-KW"/>
</dbReference>
<feature type="region of interest" description="Disordered" evidence="4">
    <location>
        <begin position="90"/>
        <end position="158"/>
    </location>
</feature>
<gene>
    <name evidence="6" type="primary">hyou1</name>
    <name evidence="6" type="ORF">AK812_SmicGene35669</name>
</gene>
<feature type="domain" description="J" evidence="5">
    <location>
        <begin position="37"/>
        <end position="98"/>
    </location>
</feature>
<dbReference type="GO" id="GO:0030968">
    <property type="term" value="P:endoplasmic reticulum unfolded protein response"/>
    <property type="evidence" value="ECO:0007669"/>
    <property type="project" value="TreeGrafter"/>
</dbReference>
<feature type="compositionally biased region" description="Basic and acidic residues" evidence="4">
    <location>
        <begin position="126"/>
        <end position="142"/>
    </location>
</feature>
<dbReference type="EMBL" id="LSRX01001108">
    <property type="protein sequence ID" value="OLP83548.1"/>
    <property type="molecule type" value="Genomic_DNA"/>
</dbReference>
<comment type="caution">
    <text evidence="6">The sequence shown here is derived from an EMBL/GenBank/DDBJ whole genome shotgun (WGS) entry which is preliminary data.</text>
</comment>
<dbReference type="Pfam" id="PF00226">
    <property type="entry name" value="DnaJ"/>
    <property type="match status" value="1"/>
</dbReference>
<reference evidence="6 7" key="1">
    <citation type="submission" date="2016-02" db="EMBL/GenBank/DDBJ databases">
        <title>Genome analysis of coral dinoflagellate symbionts highlights evolutionary adaptations to a symbiotic lifestyle.</title>
        <authorList>
            <person name="Aranda M."/>
            <person name="Li Y."/>
            <person name="Liew Y.J."/>
            <person name="Baumgarten S."/>
            <person name="Simakov O."/>
            <person name="Wilson M."/>
            <person name="Piel J."/>
            <person name="Ashoor H."/>
            <person name="Bougouffa S."/>
            <person name="Bajic V.B."/>
            <person name="Ryu T."/>
            <person name="Ravasi T."/>
            <person name="Bayer T."/>
            <person name="Micklem G."/>
            <person name="Kim H."/>
            <person name="Bhak J."/>
            <person name="Lajeunesse T.C."/>
            <person name="Voolstra C.R."/>
        </authorList>
    </citation>
    <scope>NUCLEOTIDE SEQUENCE [LARGE SCALE GENOMIC DNA]</scope>
    <source>
        <strain evidence="6 7">CCMP2467</strain>
    </source>
</reference>
<feature type="region of interest" description="Disordered" evidence="4">
    <location>
        <begin position="383"/>
        <end position="404"/>
    </location>
</feature>
<feature type="compositionally biased region" description="Basic and acidic residues" evidence="4">
    <location>
        <begin position="393"/>
        <end position="402"/>
    </location>
</feature>
<dbReference type="GO" id="GO:0034663">
    <property type="term" value="C:endoplasmic reticulum chaperone complex"/>
    <property type="evidence" value="ECO:0007669"/>
    <property type="project" value="TreeGrafter"/>
</dbReference>
<dbReference type="Proteomes" id="UP000186817">
    <property type="component" value="Unassembled WGS sequence"/>
</dbReference>
<dbReference type="OrthoDB" id="10250354at2759"/>
<dbReference type="PANTHER" id="PTHR45639:SF3">
    <property type="entry name" value="HYPOXIA UP-REGULATED PROTEIN 1"/>
    <property type="match status" value="1"/>
</dbReference>